<gene>
    <name evidence="1" type="ORF">MML48_5g00004029</name>
</gene>
<proteinExistence type="predicted"/>
<comment type="caution">
    <text evidence="1">The sequence shown here is derived from an EMBL/GenBank/DDBJ whole genome shotgun (WGS) entry which is preliminary data.</text>
</comment>
<evidence type="ECO:0000313" key="1">
    <source>
        <dbReference type="EMBL" id="KAI4461251.1"/>
    </source>
</evidence>
<evidence type="ECO:0000313" key="2">
    <source>
        <dbReference type="Proteomes" id="UP001056778"/>
    </source>
</evidence>
<sequence length="276" mass="31461">MVADCSKHTFSVRVANVYRTKSRTSSSTKRVTIKAAGSRINLGQKLITKVNGKPILFPYFNNNIEIQKIDTNMLQIHLPNGVEITWNGRSFLEVTVPPKFKKKLCGLCGNFNLNTRDDFKMRNGTVVNEANVMKFINSWCVGKNCWKRVAHVKPCGRPRNRSIKKNCDYINDLFGLCPFSKKYHKACMMDMCDCPSGKCYCESLMAYAQQCKRARVNIGDWQLKSMCMANRIKNEHNGKSRGTSLRVEQLWQQINSSIRINKLNPSRSPPPTLPIS</sequence>
<dbReference type="Proteomes" id="UP001056778">
    <property type="component" value="Chromosome 5"/>
</dbReference>
<reference evidence="1" key="1">
    <citation type="submission" date="2022-04" db="EMBL/GenBank/DDBJ databases">
        <title>Chromosome-scale genome assembly of Holotrichia oblita Faldermann.</title>
        <authorList>
            <person name="Rongchong L."/>
        </authorList>
    </citation>
    <scope>NUCLEOTIDE SEQUENCE</scope>
    <source>
        <strain evidence="1">81SQS9</strain>
    </source>
</reference>
<protein>
    <submittedName>
        <fullName evidence="1">Crossveinless 2</fullName>
    </submittedName>
</protein>
<keyword evidence="2" id="KW-1185">Reference proteome</keyword>
<accession>A0ACB9T361</accession>
<name>A0ACB9T361_HOLOL</name>
<organism evidence="1 2">
    <name type="scientific">Holotrichia oblita</name>
    <name type="common">Chafer beetle</name>
    <dbReference type="NCBI Taxonomy" id="644536"/>
    <lineage>
        <taxon>Eukaryota</taxon>
        <taxon>Metazoa</taxon>
        <taxon>Ecdysozoa</taxon>
        <taxon>Arthropoda</taxon>
        <taxon>Hexapoda</taxon>
        <taxon>Insecta</taxon>
        <taxon>Pterygota</taxon>
        <taxon>Neoptera</taxon>
        <taxon>Endopterygota</taxon>
        <taxon>Coleoptera</taxon>
        <taxon>Polyphaga</taxon>
        <taxon>Scarabaeiformia</taxon>
        <taxon>Scarabaeidae</taxon>
        <taxon>Melolonthinae</taxon>
        <taxon>Holotrichia</taxon>
    </lineage>
</organism>
<dbReference type="EMBL" id="CM043019">
    <property type="protein sequence ID" value="KAI4461251.1"/>
    <property type="molecule type" value="Genomic_DNA"/>
</dbReference>